<evidence type="ECO:0000256" key="3">
    <source>
        <dbReference type="ARBA" id="ARBA00022801"/>
    </source>
</evidence>
<dbReference type="GO" id="GO:0003993">
    <property type="term" value="F:acid phosphatase activity"/>
    <property type="evidence" value="ECO:0007669"/>
    <property type="project" value="TreeGrafter"/>
</dbReference>
<dbReference type="GO" id="GO:0016158">
    <property type="term" value="F:inositol hexakisphosphate 3-phosphatase activity"/>
    <property type="evidence" value="ECO:0007669"/>
    <property type="project" value="UniProtKB-EC"/>
</dbReference>
<dbReference type="InterPro" id="IPR033379">
    <property type="entry name" value="Acid_Pase_AS"/>
</dbReference>
<dbReference type="PANTHER" id="PTHR20963:SF43">
    <property type="entry name" value="PUTATIVE (AFU_ORTHOLOGUE AFUA_7G01240)-RELATED"/>
    <property type="match status" value="1"/>
</dbReference>
<dbReference type="PROSITE" id="PS00616">
    <property type="entry name" value="HIS_ACID_PHOSPHAT_1"/>
    <property type="match status" value="1"/>
</dbReference>
<keyword evidence="5" id="KW-1185">Reference proteome</keyword>
<dbReference type="OrthoDB" id="6509975at2759"/>
<evidence type="ECO:0000256" key="1">
    <source>
        <dbReference type="ARBA" id="ARBA00005375"/>
    </source>
</evidence>
<evidence type="ECO:0000313" key="5">
    <source>
        <dbReference type="Proteomes" id="UP000503462"/>
    </source>
</evidence>
<evidence type="ECO:0000256" key="2">
    <source>
        <dbReference type="ARBA" id="ARBA00012632"/>
    </source>
</evidence>
<dbReference type="Gene3D" id="3.40.50.1240">
    <property type="entry name" value="Phosphoglycerate mutase-like"/>
    <property type="match status" value="1"/>
</dbReference>
<dbReference type="Proteomes" id="UP000503462">
    <property type="component" value="Chromosome 3"/>
</dbReference>
<dbReference type="AlphaFoldDB" id="A0A6H0XVK1"/>
<dbReference type="EMBL" id="CP051141">
    <property type="protein sequence ID" value="QIW98715.1"/>
    <property type="molecule type" value="Genomic_DNA"/>
</dbReference>
<dbReference type="InterPro" id="IPR000560">
    <property type="entry name" value="His_Pase_clade-2"/>
</dbReference>
<dbReference type="CDD" id="cd07061">
    <property type="entry name" value="HP_HAP_like"/>
    <property type="match status" value="1"/>
</dbReference>
<keyword evidence="3" id="KW-0378">Hydrolase</keyword>
<gene>
    <name evidence="4" type="ORF">AMS68_004233</name>
</gene>
<dbReference type="SUPFAM" id="SSF53254">
    <property type="entry name" value="Phosphoglycerate mutase-like"/>
    <property type="match status" value="1"/>
</dbReference>
<evidence type="ECO:0000313" key="4">
    <source>
        <dbReference type="EMBL" id="QIW98715.1"/>
    </source>
</evidence>
<sequence>MLYRNYALAAAFAVGAVDAHAVKRQSGALPKSSSTSSSEPDYYQTLPELFPGPTPTGAAAFLAQTNPAPFPGVTYVAPGPLETQVPISGQQSSDESIFHFHGQLSHYFPNPSGFGVDEYALPSGAEIVQLNMLSRHGSRYPTTGAGALTVGQKILNHTTGVAGVTQTNFTGALSFLNTWTNKLGAEILTPVGKQELFDSGVLHQYLYGHLYKNNGTKIIARTTTQDRMLQSAEYFMAGFFGLQWTKNATLVLAIEASTGTWNNTLAGYYNCPNSNAQVNTGGNNATTQWASIYLANATSRLNALSPGFNWSVTDTYNIQSLCAYETVALGYSAFCGLFTYAEWEGYEYSVDINFAGNNAFQSPTGRAVGIGYVEEIMARLQHHTINKPTAQINVTLDSNPNTFPINQALNFDFSHDTNIMGILTAFGFTQFAPYLPPDHIVRNRSLIVSHMEPFGARLDIEVINTPAPLNGSRKAGNFYEQGPPQTYIHFILNQRTIPLGVSFPSCGARDDGWCELSTFLQVQSSKLDEAEYNYSCFGKYPVVPYGSITNGVPLTNETFIPKRS</sequence>
<protein>
    <recommendedName>
        <fullName evidence="2">3-phytase</fullName>
        <ecNumber evidence="2">3.1.3.8</ecNumber>
    </recommendedName>
</protein>
<dbReference type="EC" id="3.1.3.8" evidence="2"/>
<accession>A0A6H0XVK1</accession>
<dbReference type="Pfam" id="PF00328">
    <property type="entry name" value="His_Phos_2"/>
    <property type="match status" value="1"/>
</dbReference>
<dbReference type="PROSITE" id="PS00778">
    <property type="entry name" value="HIS_ACID_PHOSPHAT_2"/>
    <property type="match status" value="1"/>
</dbReference>
<dbReference type="InterPro" id="IPR029033">
    <property type="entry name" value="His_PPase_superfam"/>
</dbReference>
<name>A0A6H0XVK1_9PEZI</name>
<comment type="similarity">
    <text evidence="1">Belongs to the histidine acid phosphatase family.</text>
</comment>
<reference evidence="4 5" key="1">
    <citation type="journal article" date="2016" name="Sci. Rep.">
        <title>Peltaster fructicola genome reveals evolution from an invasive phytopathogen to an ectophytic parasite.</title>
        <authorList>
            <person name="Xu C."/>
            <person name="Chen H."/>
            <person name="Gleason M.L."/>
            <person name="Xu J.R."/>
            <person name="Liu H."/>
            <person name="Zhang R."/>
            <person name="Sun G."/>
        </authorList>
    </citation>
    <scope>NUCLEOTIDE SEQUENCE [LARGE SCALE GENOMIC DNA]</scope>
    <source>
        <strain evidence="4 5">LNHT1506</strain>
    </source>
</reference>
<proteinExistence type="inferred from homology"/>
<organism evidence="4 5">
    <name type="scientific">Peltaster fructicola</name>
    <dbReference type="NCBI Taxonomy" id="286661"/>
    <lineage>
        <taxon>Eukaryota</taxon>
        <taxon>Fungi</taxon>
        <taxon>Dikarya</taxon>
        <taxon>Ascomycota</taxon>
        <taxon>Pezizomycotina</taxon>
        <taxon>Dothideomycetes</taxon>
        <taxon>Dothideomycetes incertae sedis</taxon>
        <taxon>Peltaster</taxon>
    </lineage>
</organism>
<dbReference type="PANTHER" id="PTHR20963">
    <property type="entry name" value="MULTIPLE INOSITOL POLYPHOSPHATE PHOSPHATASE-RELATED"/>
    <property type="match status" value="1"/>
</dbReference>